<proteinExistence type="predicted"/>
<protein>
    <submittedName>
        <fullName evidence="1">Uncharacterized protein</fullName>
    </submittedName>
</protein>
<accession>A0A3B0UJU7</accession>
<dbReference type="AlphaFoldDB" id="A0A3B0UJU7"/>
<gene>
    <name evidence="1" type="ORF">MNBD_BACTEROID04-1515</name>
</gene>
<organism evidence="1">
    <name type="scientific">hydrothermal vent metagenome</name>
    <dbReference type="NCBI Taxonomy" id="652676"/>
    <lineage>
        <taxon>unclassified sequences</taxon>
        <taxon>metagenomes</taxon>
        <taxon>ecological metagenomes</taxon>
    </lineage>
</organism>
<reference evidence="1" key="1">
    <citation type="submission" date="2018-06" db="EMBL/GenBank/DDBJ databases">
        <authorList>
            <person name="Zhirakovskaya E."/>
        </authorList>
    </citation>
    <scope>NUCLEOTIDE SEQUENCE</scope>
</reference>
<dbReference type="EMBL" id="UOER01000299">
    <property type="protein sequence ID" value="VAW24759.1"/>
    <property type="molecule type" value="Genomic_DNA"/>
</dbReference>
<sequence>MILLKNTSINTQKVNLFITSNSKKIYINTLVPYFEFKNKIGKIIKARNNCICL</sequence>
<evidence type="ECO:0000313" key="1">
    <source>
        <dbReference type="EMBL" id="VAW24759.1"/>
    </source>
</evidence>
<name>A0A3B0UJU7_9ZZZZ</name>